<gene>
    <name evidence="1" type="ORF">R2E43_20970</name>
</gene>
<organism evidence="1 2">
    <name type="scientific">Streptomyces violaceoruber</name>
    <dbReference type="NCBI Taxonomy" id="1935"/>
    <lineage>
        <taxon>Bacteria</taxon>
        <taxon>Bacillati</taxon>
        <taxon>Actinomycetota</taxon>
        <taxon>Actinomycetes</taxon>
        <taxon>Kitasatosporales</taxon>
        <taxon>Streptomycetaceae</taxon>
        <taxon>Streptomyces</taxon>
        <taxon>Streptomyces violaceoruber group</taxon>
    </lineage>
</organism>
<protein>
    <submittedName>
        <fullName evidence="1">Uncharacterized protein</fullName>
    </submittedName>
</protein>
<dbReference type="EMBL" id="CP137734">
    <property type="protein sequence ID" value="WOY99792.1"/>
    <property type="molecule type" value="Genomic_DNA"/>
</dbReference>
<name>A0ACD4WQI8_STRVN</name>
<accession>A0ACD4WQI8</accession>
<keyword evidence="2" id="KW-1185">Reference proteome</keyword>
<proteinExistence type="predicted"/>
<evidence type="ECO:0000313" key="2">
    <source>
        <dbReference type="Proteomes" id="UP001303608"/>
    </source>
</evidence>
<sequence>MSAARTATVQTTDQGPVTLTEPSWCVGHADHRPVHREDIVHRGPDAVLAFRGRYITEAARVQQPFAPVPADRTPRVSVSTVGLALDGVGLYELAAALDAYADQLRGLADALAEGGTDR</sequence>
<evidence type="ECO:0000313" key="1">
    <source>
        <dbReference type="EMBL" id="WOY99792.1"/>
    </source>
</evidence>
<reference evidence="1" key="1">
    <citation type="submission" date="2023-10" db="EMBL/GenBank/DDBJ databases">
        <title>The genome sequence of Streptomyces violaceoruber CGMCC 4.1801.</title>
        <authorList>
            <person name="Mo P."/>
        </authorList>
    </citation>
    <scope>NUCLEOTIDE SEQUENCE</scope>
    <source>
        <strain evidence="1">CGMCC 4.1801</strain>
    </source>
</reference>
<dbReference type="Proteomes" id="UP001303608">
    <property type="component" value="Chromosome"/>
</dbReference>